<organism evidence="1 2">
    <name type="scientific">Heterotrigona itama</name>
    <dbReference type="NCBI Taxonomy" id="395501"/>
    <lineage>
        <taxon>Eukaryota</taxon>
        <taxon>Metazoa</taxon>
        <taxon>Ecdysozoa</taxon>
        <taxon>Arthropoda</taxon>
        <taxon>Hexapoda</taxon>
        <taxon>Insecta</taxon>
        <taxon>Pterygota</taxon>
        <taxon>Neoptera</taxon>
        <taxon>Endopterygota</taxon>
        <taxon>Hymenoptera</taxon>
        <taxon>Apocrita</taxon>
        <taxon>Aculeata</taxon>
        <taxon>Apoidea</taxon>
        <taxon>Anthophila</taxon>
        <taxon>Apidae</taxon>
        <taxon>Heterotrigona</taxon>
    </lineage>
</organism>
<comment type="caution">
    <text evidence="1">The sequence shown here is derived from an EMBL/GenBank/DDBJ whole genome shotgun (WGS) entry which is preliminary data.</text>
</comment>
<feature type="non-terminal residue" evidence="1">
    <location>
        <position position="82"/>
    </location>
</feature>
<evidence type="ECO:0000313" key="1">
    <source>
        <dbReference type="EMBL" id="CAD1480631.1"/>
    </source>
</evidence>
<sequence>NSGLKILQRHLTINDFKCTLCWDFKTLLFIVKVKVPTKFHEVSTGRERAPLTEEEEEEEEEEGFAFAALPDLPRHLVKHAHV</sequence>
<gene>
    <name evidence="1" type="ORF">MHI_LOCUS954959</name>
</gene>
<protein>
    <submittedName>
        <fullName evidence="1">Uncharacterized protein</fullName>
    </submittedName>
</protein>
<keyword evidence="2" id="KW-1185">Reference proteome</keyword>
<dbReference type="EMBL" id="CAJDYZ010012359">
    <property type="protein sequence ID" value="CAD1480631.1"/>
    <property type="molecule type" value="Genomic_DNA"/>
</dbReference>
<dbReference type="Proteomes" id="UP000752696">
    <property type="component" value="Unassembled WGS sequence"/>
</dbReference>
<accession>A0A6V7HJ55</accession>
<proteinExistence type="predicted"/>
<reference evidence="1" key="1">
    <citation type="submission" date="2020-07" db="EMBL/GenBank/DDBJ databases">
        <authorList>
            <person name="Nazaruddin N."/>
        </authorList>
    </citation>
    <scope>NUCLEOTIDE SEQUENCE</scope>
</reference>
<name>A0A6V7HJ55_9HYME</name>
<evidence type="ECO:0000313" key="2">
    <source>
        <dbReference type="Proteomes" id="UP000752696"/>
    </source>
</evidence>
<dbReference type="AlphaFoldDB" id="A0A6V7HJ55"/>